<dbReference type="RefSeq" id="WP_421757155.1">
    <property type="nucleotide sequence ID" value="NZ_CACRTV010000013.1"/>
</dbReference>
<protein>
    <submittedName>
        <fullName evidence="7">Autoinducer 2 import system permease protein LsrC</fullName>
    </submittedName>
</protein>
<dbReference type="GO" id="GO:0022857">
    <property type="term" value="F:transmembrane transporter activity"/>
    <property type="evidence" value="ECO:0007669"/>
    <property type="project" value="InterPro"/>
</dbReference>
<proteinExistence type="predicted"/>
<sequence>MDILKIAINVLEQASLFGLVAMGVFITYKILDFPDLSVDGTYPLGACISAILLVNGVNPWIAVIASALGGAIAGFITAFLHVKLKITNLMSGILVMIGLYSVNLLVMGNKSNTPLFQTTHIFSEGSGLFTTLLIVAVLLIVLKILLDVFMKTKVGFLLFAVGDNEQVVTSLGVNKNNIKIIGLMLSNGLVALAGGLTAQYNGYADVGMGTGVVVKGLACVIIGTSLLGRFKGIKSTTQAIIGTVIYYLAISVALKMKLNPNLLNLLTAGVLVIALSTQNGLFKRKKTEVKGGAEENAEDQAAIESI</sequence>
<evidence type="ECO:0000256" key="3">
    <source>
        <dbReference type="ARBA" id="ARBA00022692"/>
    </source>
</evidence>
<feature type="transmembrane region" description="Helical" evidence="6">
    <location>
        <begin position="262"/>
        <end position="282"/>
    </location>
</feature>
<gene>
    <name evidence="7" type="primary">lsrC</name>
    <name evidence="7" type="ORF">CPLFYP93_00310</name>
</gene>
<evidence type="ECO:0000256" key="4">
    <source>
        <dbReference type="ARBA" id="ARBA00022989"/>
    </source>
</evidence>
<evidence type="ECO:0000256" key="2">
    <source>
        <dbReference type="ARBA" id="ARBA00022475"/>
    </source>
</evidence>
<feature type="transmembrane region" description="Helical" evidence="6">
    <location>
        <begin position="239"/>
        <end position="256"/>
    </location>
</feature>
<evidence type="ECO:0000256" key="6">
    <source>
        <dbReference type="SAM" id="Phobius"/>
    </source>
</evidence>
<reference evidence="7" key="1">
    <citation type="submission" date="2019-11" db="EMBL/GenBank/DDBJ databases">
        <authorList>
            <person name="Feng L."/>
        </authorList>
    </citation>
    <scope>NUCLEOTIDE SEQUENCE</scope>
    <source>
        <strain evidence="7">CParaputrificumLFYP93</strain>
    </source>
</reference>
<feature type="transmembrane region" description="Helical" evidence="6">
    <location>
        <begin position="89"/>
        <end position="107"/>
    </location>
</feature>
<evidence type="ECO:0000256" key="5">
    <source>
        <dbReference type="ARBA" id="ARBA00023136"/>
    </source>
</evidence>
<dbReference type="PANTHER" id="PTHR32196:SF69">
    <property type="entry name" value="BRANCHED-CHAIN AMINO ACID TRANSPORT SYSTEM, PERMEASE PROTEIN"/>
    <property type="match status" value="1"/>
</dbReference>
<evidence type="ECO:0000313" key="7">
    <source>
        <dbReference type="EMBL" id="VYT67044.1"/>
    </source>
</evidence>
<feature type="transmembrane region" description="Helical" evidence="6">
    <location>
        <begin position="6"/>
        <end position="28"/>
    </location>
</feature>
<dbReference type="GO" id="GO:0005886">
    <property type="term" value="C:plasma membrane"/>
    <property type="evidence" value="ECO:0007669"/>
    <property type="project" value="UniProtKB-SubCell"/>
</dbReference>
<comment type="subcellular location">
    <subcellularLocation>
        <location evidence="1">Cell membrane</location>
        <topology evidence="1">Multi-pass membrane protein</topology>
    </subcellularLocation>
</comment>
<keyword evidence="3 6" id="KW-0812">Transmembrane</keyword>
<dbReference type="CDD" id="cd06574">
    <property type="entry name" value="TM_PBP1_branched-chain-AA_like"/>
    <property type="match status" value="1"/>
</dbReference>
<keyword evidence="5 6" id="KW-0472">Membrane</keyword>
<dbReference type="Pfam" id="PF02653">
    <property type="entry name" value="BPD_transp_2"/>
    <property type="match status" value="1"/>
</dbReference>
<dbReference type="InterPro" id="IPR001851">
    <property type="entry name" value="ABC_transp_permease"/>
</dbReference>
<feature type="transmembrane region" description="Helical" evidence="6">
    <location>
        <begin position="63"/>
        <end position="82"/>
    </location>
</feature>
<organism evidence="7">
    <name type="scientific">Clostridium paraputrificum</name>
    <dbReference type="NCBI Taxonomy" id="29363"/>
    <lineage>
        <taxon>Bacteria</taxon>
        <taxon>Bacillati</taxon>
        <taxon>Bacillota</taxon>
        <taxon>Clostridia</taxon>
        <taxon>Eubacteriales</taxon>
        <taxon>Clostridiaceae</taxon>
        <taxon>Clostridium</taxon>
    </lineage>
</organism>
<feature type="transmembrane region" description="Helical" evidence="6">
    <location>
        <begin position="127"/>
        <end position="146"/>
    </location>
</feature>
<keyword evidence="4 6" id="KW-1133">Transmembrane helix</keyword>
<accession>A0A6N2YJG9</accession>
<dbReference type="PANTHER" id="PTHR32196">
    <property type="entry name" value="ABC TRANSPORTER PERMEASE PROTEIN YPHD-RELATED-RELATED"/>
    <property type="match status" value="1"/>
</dbReference>
<name>A0A6N2YJG9_9CLOT</name>
<dbReference type="EMBL" id="CACRTV010000013">
    <property type="protein sequence ID" value="VYT67044.1"/>
    <property type="molecule type" value="Genomic_DNA"/>
</dbReference>
<keyword evidence="2" id="KW-1003">Cell membrane</keyword>
<evidence type="ECO:0000256" key="1">
    <source>
        <dbReference type="ARBA" id="ARBA00004651"/>
    </source>
</evidence>
<feature type="transmembrane region" description="Helical" evidence="6">
    <location>
        <begin position="206"/>
        <end position="227"/>
    </location>
</feature>
<feature type="transmembrane region" description="Helical" evidence="6">
    <location>
        <begin position="180"/>
        <end position="200"/>
    </location>
</feature>
<dbReference type="AlphaFoldDB" id="A0A6N2YJG9"/>